<keyword evidence="1" id="KW-0482">Metalloprotease</keyword>
<dbReference type="AlphaFoldDB" id="A0A0K8R351"/>
<dbReference type="EMBL" id="GADI01008288">
    <property type="protein sequence ID" value="JAA65520.1"/>
    <property type="molecule type" value="mRNA"/>
</dbReference>
<dbReference type="GO" id="GO:0008237">
    <property type="term" value="F:metallopeptidase activity"/>
    <property type="evidence" value="ECO:0007669"/>
    <property type="project" value="UniProtKB-KW"/>
</dbReference>
<name>A0A0K8R351_IXORI</name>
<protein>
    <submittedName>
        <fullName evidence="1">Putative metalloprotease</fullName>
    </submittedName>
</protein>
<accession>A0A0K8R351</accession>
<dbReference type="GO" id="GO:0006508">
    <property type="term" value="P:proteolysis"/>
    <property type="evidence" value="ECO:0007669"/>
    <property type="project" value="UniProtKB-KW"/>
</dbReference>
<reference evidence="1" key="1">
    <citation type="submission" date="2012-12" db="EMBL/GenBank/DDBJ databases">
        <title>Identification and characterization of a phenylalanine ammonia-lyase gene family in Isatis indigotica Fort.</title>
        <authorList>
            <person name="Liu Q."/>
            <person name="Chen J."/>
            <person name="Zhou X."/>
            <person name="Di P."/>
            <person name="Xiao Y."/>
            <person name="Xuan H."/>
            <person name="Zhang L."/>
            <person name="Chen W."/>
        </authorList>
    </citation>
    <scope>NUCLEOTIDE SEQUENCE</scope>
    <source>
        <tissue evidence="1">Salivary gland</tissue>
    </source>
</reference>
<keyword evidence="1" id="KW-0378">Hydrolase</keyword>
<organism evidence="1">
    <name type="scientific">Ixodes ricinus</name>
    <name type="common">Common tick</name>
    <name type="synonym">Acarus ricinus</name>
    <dbReference type="NCBI Taxonomy" id="34613"/>
    <lineage>
        <taxon>Eukaryota</taxon>
        <taxon>Metazoa</taxon>
        <taxon>Ecdysozoa</taxon>
        <taxon>Arthropoda</taxon>
        <taxon>Chelicerata</taxon>
        <taxon>Arachnida</taxon>
        <taxon>Acari</taxon>
        <taxon>Parasitiformes</taxon>
        <taxon>Ixodida</taxon>
        <taxon>Ixodoidea</taxon>
        <taxon>Ixodidae</taxon>
        <taxon>Ixodinae</taxon>
        <taxon>Ixodes</taxon>
    </lineage>
</organism>
<proteinExistence type="evidence at transcript level"/>
<keyword evidence="1" id="KW-0645">Protease</keyword>
<evidence type="ECO:0000313" key="1">
    <source>
        <dbReference type="EMBL" id="JAA65520.1"/>
    </source>
</evidence>
<sequence length="167" mass="18674">MDSHSLAWDLQPRPLRGYLVLVFDTYKGRNECRPDKGYLLSSNTGVSSRYNLSACGKKQIKKAIQTSDVTRRKCLFNKPTIESTVGQVKNSRELPINFFNNTNPCNLRYGSPSCEPWEKVTDCKVLCCIEIGTNKTVNIHDGAPCGNGICSNGDCIPLPQKYQHKSK</sequence>